<evidence type="ECO:0000313" key="7">
    <source>
        <dbReference type="Proteomes" id="UP000494106"/>
    </source>
</evidence>
<dbReference type="InterPro" id="IPR016817">
    <property type="entry name" value="MannP-dilichol_defect-1"/>
</dbReference>
<feature type="transmembrane region" description="Helical" evidence="5">
    <location>
        <begin position="97"/>
        <end position="118"/>
    </location>
</feature>
<evidence type="ECO:0000256" key="5">
    <source>
        <dbReference type="SAM" id="Phobius"/>
    </source>
</evidence>
<feature type="transmembrane region" description="Helical" evidence="5">
    <location>
        <begin position="66"/>
        <end position="85"/>
    </location>
</feature>
<dbReference type="SMART" id="SM00679">
    <property type="entry name" value="CTNS"/>
    <property type="match status" value="1"/>
</dbReference>
<dbReference type="AlphaFoldDB" id="A0A8S0Z238"/>
<evidence type="ECO:0000256" key="3">
    <source>
        <dbReference type="ARBA" id="ARBA00022989"/>
    </source>
</evidence>
<keyword evidence="4 5" id="KW-0472">Membrane</keyword>
<feature type="transmembrane region" description="Helical" evidence="5">
    <location>
        <begin position="181"/>
        <end position="202"/>
    </location>
</feature>
<keyword evidence="3 5" id="KW-1133">Transmembrane helix</keyword>
<evidence type="ECO:0008006" key="8">
    <source>
        <dbReference type="Google" id="ProtNLM"/>
    </source>
</evidence>
<dbReference type="Gene3D" id="1.20.1280.290">
    <property type="match status" value="1"/>
</dbReference>
<accession>A0A8S0Z238</accession>
<feature type="transmembrane region" description="Helical" evidence="5">
    <location>
        <begin position="40"/>
        <end position="60"/>
    </location>
</feature>
<evidence type="ECO:0000256" key="2">
    <source>
        <dbReference type="ARBA" id="ARBA00022692"/>
    </source>
</evidence>
<comment type="subcellular location">
    <subcellularLocation>
        <location evidence="1">Membrane</location>
        <topology evidence="1">Multi-pass membrane protein</topology>
    </subcellularLocation>
</comment>
<dbReference type="PANTHER" id="PTHR12226">
    <property type="entry name" value="MANNOSE-P-DOLICHOL UTILIZATION DEFECT 1 LEC35 -RELATED"/>
    <property type="match status" value="1"/>
</dbReference>
<sequence length="227" mass="25691">MEITVEKIANALSTLTILSCVFLKVPQILQIKRRKSAEGIYMQSMVMEIAGFSIMSLYNYTNDYNVMTYLEYPIILVQVYVLLYYVLRYQRLLDTTIVPMAVGSYVIIVLSFMLGFLPKKILRILVPFCTPLSGFAKVTYIYGIAMTGNADAVSLTTWMISIGTNLARIFTVWADSADTSLIINFIISTLLSTAVLITALYYQNTSCVCNDRARRIAKAHRMHPHFD</sequence>
<evidence type="ECO:0000256" key="1">
    <source>
        <dbReference type="ARBA" id="ARBA00004141"/>
    </source>
</evidence>
<dbReference type="Proteomes" id="UP000494106">
    <property type="component" value="Unassembled WGS sequence"/>
</dbReference>
<dbReference type="PANTHER" id="PTHR12226:SF3">
    <property type="entry name" value="SOLUTE CARRIER FAMILY 66 MEMBER 3"/>
    <property type="match status" value="1"/>
</dbReference>
<dbReference type="PROSITE" id="PS51257">
    <property type="entry name" value="PROKAR_LIPOPROTEIN"/>
    <property type="match status" value="1"/>
</dbReference>
<protein>
    <recommendedName>
        <fullName evidence="8">PQ-loop repeat-containing protein 3</fullName>
    </recommendedName>
</protein>
<keyword evidence="2 5" id="KW-0812">Transmembrane</keyword>
<organism evidence="6 7">
    <name type="scientific">Arctia plantaginis</name>
    <name type="common">Wood tiger moth</name>
    <name type="synonym">Phalaena plantaginis</name>
    <dbReference type="NCBI Taxonomy" id="874455"/>
    <lineage>
        <taxon>Eukaryota</taxon>
        <taxon>Metazoa</taxon>
        <taxon>Ecdysozoa</taxon>
        <taxon>Arthropoda</taxon>
        <taxon>Hexapoda</taxon>
        <taxon>Insecta</taxon>
        <taxon>Pterygota</taxon>
        <taxon>Neoptera</taxon>
        <taxon>Endopterygota</taxon>
        <taxon>Lepidoptera</taxon>
        <taxon>Glossata</taxon>
        <taxon>Ditrysia</taxon>
        <taxon>Noctuoidea</taxon>
        <taxon>Erebidae</taxon>
        <taxon>Arctiinae</taxon>
        <taxon>Arctia</taxon>
    </lineage>
</organism>
<name>A0A8S0Z238_ARCPL</name>
<gene>
    <name evidence="6" type="ORF">APLA_LOCUS2770</name>
</gene>
<keyword evidence="7" id="KW-1185">Reference proteome</keyword>
<dbReference type="InterPro" id="IPR006603">
    <property type="entry name" value="PQ-loop_rpt"/>
</dbReference>
<dbReference type="Pfam" id="PF04193">
    <property type="entry name" value="PQ-loop"/>
    <property type="match status" value="1"/>
</dbReference>
<reference evidence="6 7" key="1">
    <citation type="submission" date="2020-04" db="EMBL/GenBank/DDBJ databases">
        <authorList>
            <person name="Wallbank WR R."/>
            <person name="Pardo Diaz C."/>
            <person name="Kozak K."/>
            <person name="Martin S."/>
            <person name="Jiggins C."/>
            <person name="Moest M."/>
            <person name="Warren A I."/>
            <person name="Byers J.R.P. K."/>
            <person name="Montejo-Kovacevich G."/>
            <person name="Yen C E."/>
        </authorList>
    </citation>
    <scope>NUCLEOTIDE SEQUENCE [LARGE SCALE GENOMIC DNA]</scope>
</reference>
<dbReference type="OrthoDB" id="271506at2759"/>
<comment type="caution">
    <text evidence="6">The sequence shown here is derived from an EMBL/GenBank/DDBJ whole genome shotgun (WGS) entry which is preliminary data.</text>
</comment>
<evidence type="ECO:0000313" key="6">
    <source>
        <dbReference type="EMBL" id="CAB3226240.1"/>
    </source>
</evidence>
<dbReference type="GO" id="GO:0016020">
    <property type="term" value="C:membrane"/>
    <property type="evidence" value="ECO:0007669"/>
    <property type="project" value="UniProtKB-SubCell"/>
</dbReference>
<dbReference type="EMBL" id="CADEBC010000208">
    <property type="protein sequence ID" value="CAB3226240.1"/>
    <property type="molecule type" value="Genomic_DNA"/>
</dbReference>
<evidence type="ECO:0000256" key="4">
    <source>
        <dbReference type="ARBA" id="ARBA00023136"/>
    </source>
</evidence>
<proteinExistence type="predicted"/>